<evidence type="ECO:0000256" key="4">
    <source>
        <dbReference type="ARBA" id="ARBA00022695"/>
    </source>
</evidence>
<dbReference type="Pfam" id="PF11799">
    <property type="entry name" value="IMS_C"/>
    <property type="match status" value="1"/>
</dbReference>
<evidence type="ECO:0000256" key="10">
    <source>
        <dbReference type="ARBA" id="ARBA00023204"/>
    </source>
</evidence>
<keyword evidence="9" id="KW-0239">DNA-directed DNA polymerase</keyword>
<dbReference type="Gene3D" id="1.10.150.810">
    <property type="match status" value="2"/>
</dbReference>
<dbReference type="Proteomes" id="UP000070544">
    <property type="component" value="Unassembled WGS sequence"/>
</dbReference>
<sequence length="526" mass="58856">MECDDVTGGLEFDVESDDDDAINVQESDVLGDISDFWDDLAETSDDQRANPHTKQGSVTEGPNAENGLSRIALDDNKAGMDGLDKQKINDIIFSVSKGSRFYENEARKDEMARKRTERAVQELGRLKSLDLTTERSIVEQLCTKLEAQRDLSKVIVHVDMDAFYCAVEERDDPSLKGKAFAVGGTAMLTTASYAARAFGVRAAMPGYIALRLCPELKFVRPDHRKYSAASEEVRKVFQRYDPNFRPMSLDEAYLDLTPYLSMHPEDTPITVVSRMREEILSETGLTASAGIAANSLLAKVCSDRNKPNGQYFLPFDRESILEFVQALPVRKPPGIGKVTEQFLHALGIRTCKEIWDNRVYLYKLCSAASFDYFMRVVMGIGSSHEDRFGSGPDRKSISHETTFYPTSDATAMRATIRRLSHSLSVEMAEEKIKGNTVTIKLKRSDFRVFQKSKKLMRYLKMEDDIVAVALELLNDELQVNPGIELRLMGVRMSGLASSEVDKNVGIAKVSESSEYLGLIPKHLFSI</sequence>
<dbReference type="PANTHER" id="PTHR11076">
    <property type="entry name" value="DNA REPAIR POLYMERASE UMUC / TRANSFERASE FAMILY MEMBER"/>
    <property type="match status" value="1"/>
</dbReference>
<dbReference type="GO" id="GO:0003684">
    <property type="term" value="F:damaged DNA binding"/>
    <property type="evidence" value="ECO:0007669"/>
    <property type="project" value="InterPro"/>
</dbReference>
<dbReference type="GO" id="GO:0003887">
    <property type="term" value="F:DNA-directed DNA polymerase activity"/>
    <property type="evidence" value="ECO:0007669"/>
    <property type="project" value="UniProtKB-KW"/>
</dbReference>
<dbReference type="Gene3D" id="3.40.1170.60">
    <property type="match status" value="1"/>
</dbReference>
<reference evidence="14 15" key="1">
    <citation type="journal article" date="2015" name="Genome Biol. Evol.">
        <title>Phylogenomic analyses indicate that early fungi evolved digesting cell walls of algal ancestors of land plants.</title>
        <authorList>
            <person name="Chang Y."/>
            <person name="Wang S."/>
            <person name="Sekimoto S."/>
            <person name="Aerts A.L."/>
            <person name="Choi C."/>
            <person name="Clum A."/>
            <person name="LaButti K.M."/>
            <person name="Lindquist E.A."/>
            <person name="Yee Ngan C."/>
            <person name="Ohm R.A."/>
            <person name="Salamov A.A."/>
            <person name="Grigoriev I.V."/>
            <person name="Spatafora J.W."/>
            <person name="Berbee M.L."/>
        </authorList>
    </citation>
    <scope>NUCLEOTIDE SEQUENCE [LARGE SCALE GENOMIC DNA]</scope>
    <source>
        <strain evidence="14 15">JEL478</strain>
    </source>
</reference>
<feature type="compositionally biased region" description="Acidic residues" evidence="12">
    <location>
        <begin position="12"/>
        <end position="21"/>
    </location>
</feature>
<gene>
    <name evidence="14" type="ORF">M427DRAFT_98451</name>
</gene>
<dbReference type="AlphaFoldDB" id="A0A139AGR2"/>
<dbReference type="GO" id="GO:0046872">
    <property type="term" value="F:metal ion binding"/>
    <property type="evidence" value="ECO:0007669"/>
    <property type="project" value="UniProtKB-KW"/>
</dbReference>
<dbReference type="OMA" id="YFYWIAR"/>
<name>A0A139AGR2_GONPJ</name>
<keyword evidence="4" id="KW-0548">Nucleotidyltransferase</keyword>
<dbReference type="PANTHER" id="PTHR11076:SF33">
    <property type="entry name" value="DNA POLYMERASE KAPPA"/>
    <property type="match status" value="1"/>
</dbReference>
<feature type="compositionally biased region" description="Polar residues" evidence="12">
    <location>
        <begin position="50"/>
        <end position="60"/>
    </location>
</feature>
<keyword evidence="6" id="KW-0479">Metal-binding</keyword>
<dbReference type="InterPro" id="IPR022880">
    <property type="entry name" value="DNApol_IV"/>
</dbReference>
<keyword evidence="5" id="KW-0235">DNA replication</keyword>
<dbReference type="GO" id="GO:0006260">
    <property type="term" value="P:DNA replication"/>
    <property type="evidence" value="ECO:0007669"/>
    <property type="project" value="UniProtKB-KW"/>
</dbReference>
<dbReference type="FunFam" id="3.30.1490.100:FF:000004">
    <property type="entry name" value="DNA polymerase IV"/>
    <property type="match status" value="1"/>
</dbReference>
<dbReference type="GO" id="GO:0006281">
    <property type="term" value="P:DNA repair"/>
    <property type="evidence" value="ECO:0007669"/>
    <property type="project" value="UniProtKB-KW"/>
</dbReference>
<dbReference type="InterPro" id="IPR050116">
    <property type="entry name" value="DNA_polymerase-Y"/>
</dbReference>
<dbReference type="FunFam" id="1.10.150.810:FF:000003">
    <property type="entry name" value="DNA polymerase kappa subunit"/>
    <property type="match status" value="1"/>
</dbReference>
<dbReference type="InterPro" id="IPR017961">
    <property type="entry name" value="DNA_pol_Y-fam_little_finger"/>
</dbReference>
<dbReference type="EC" id="2.7.7.7" evidence="1"/>
<dbReference type="Gene3D" id="3.30.70.270">
    <property type="match status" value="1"/>
</dbReference>
<dbReference type="InterPro" id="IPR043502">
    <property type="entry name" value="DNA/RNA_pol_sf"/>
</dbReference>
<dbReference type="InterPro" id="IPR036775">
    <property type="entry name" value="DNA_pol_Y-fam_lit_finger_sf"/>
</dbReference>
<dbReference type="EMBL" id="KQ965758">
    <property type="protein sequence ID" value="KXS15977.1"/>
    <property type="molecule type" value="Genomic_DNA"/>
</dbReference>
<accession>A0A139AGR2</accession>
<dbReference type="GO" id="GO:0005634">
    <property type="term" value="C:nucleus"/>
    <property type="evidence" value="ECO:0007669"/>
    <property type="project" value="TreeGrafter"/>
</dbReference>
<dbReference type="InterPro" id="IPR043128">
    <property type="entry name" value="Rev_trsase/Diguanyl_cyclase"/>
</dbReference>
<comment type="catalytic activity">
    <reaction evidence="11">
        <text>DNA(n) + a 2'-deoxyribonucleoside 5'-triphosphate = DNA(n+1) + diphosphate</text>
        <dbReference type="Rhea" id="RHEA:22508"/>
        <dbReference type="Rhea" id="RHEA-COMP:17339"/>
        <dbReference type="Rhea" id="RHEA-COMP:17340"/>
        <dbReference type="ChEBI" id="CHEBI:33019"/>
        <dbReference type="ChEBI" id="CHEBI:61560"/>
        <dbReference type="ChEBI" id="CHEBI:173112"/>
        <dbReference type="EC" id="2.7.7.7"/>
    </reaction>
</comment>
<dbReference type="SUPFAM" id="SSF56672">
    <property type="entry name" value="DNA/RNA polymerases"/>
    <property type="match status" value="1"/>
</dbReference>
<keyword evidence="8" id="KW-0460">Magnesium</keyword>
<dbReference type="STRING" id="1344416.A0A139AGR2"/>
<evidence type="ECO:0000256" key="12">
    <source>
        <dbReference type="SAM" id="MobiDB-lite"/>
    </source>
</evidence>
<dbReference type="InterPro" id="IPR001126">
    <property type="entry name" value="UmuC"/>
</dbReference>
<evidence type="ECO:0000256" key="5">
    <source>
        <dbReference type="ARBA" id="ARBA00022705"/>
    </source>
</evidence>
<evidence type="ECO:0000313" key="15">
    <source>
        <dbReference type="Proteomes" id="UP000070544"/>
    </source>
</evidence>
<evidence type="ECO:0000256" key="8">
    <source>
        <dbReference type="ARBA" id="ARBA00022842"/>
    </source>
</evidence>
<dbReference type="SUPFAM" id="SSF100879">
    <property type="entry name" value="Lesion bypass DNA polymerase (Y-family), little finger domain"/>
    <property type="match status" value="1"/>
</dbReference>
<dbReference type="NCBIfam" id="NF002677">
    <property type="entry name" value="PRK02406.1"/>
    <property type="match status" value="1"/>
</dbReference>
<dbReference type="Gene3D" id="3.30.1490.100">
    <property type="entry name" value="DNA polymerase, Y-family, little finger domain"/>
    <property type="match status" value="1"/>
</dbReference>
<keyword evidence="7" id="KW-0227">DNA damage</keyword>
<keyword evidence="10" id="KW-0234">DNA repair</keyword>
<feature type="domain" description="UmuC" evidence="13">
    <location>
        <begin position="155"/>
        <end position="336"/>
    </location>
</feature>
<dbReference type="HAMAP" id="MF_01113">
    <property type="entry name" value="DNApol_IV"/>
    <property type="match status" value="1"/>
</dbReference>
<evidence type="ECO:0000256" key="9">
    <source>
        <dbReference type="ARBA" id="ARBA00022932"/>
    </source>
</evidence>
<proteinExistence type="inferred from homology"/>
<keyword evidence="3" id="KW-0808">Transferase</keyword>
<evidence type="ECO:0000256" key="3">
    <source>
        <dbReference type="ARBA" id="ARBA00022679"/>
    </source>
</evidence>
<evidence type="ECO:0000256" key="2">
    <source>
        <dbReference type="ARBA" id="ARBA00016178"/>
    </source>
</evidence>
<dbReference type="GO" id="GO:0042276">
    <property type="term" value="P:error-prone translesion synthesis"/>
    <property type="evidence" value="ECO:0007669"/>
    <property type="project" value="TreeGrafter"/>
</dbReference>
<evidence type="ECO:0000256" key="6">
    <source>
        <dbReference type="ARBA" id="ARBA00022723"/>
    </source>
</evidence>
<evidence type="ECO:0000259" key="13">
    <source>
        <dbReference type="PROSITE" id="PS50173"/>
    </source>
</evidence>
<evidence type="ECO:0000256" key="11">
    <source>
        <dbReference type="ARBA" id="ARBA00049244"/>
    </source>
</evidence>
<dbReference type="OrthoDB" id="1747274at2759"/>
<dbReference type="Pfam" id="PF00817">
    <property type="entry name" value="IMS"/>
    <property type="match status" value="1"/>
</dbReference>
<keyword evidence="15" id="KW-1185">Reference proteome</keyword>
<organism evidence="14 15">
    <name type="scientific">Gonapodya prolifera (strain JEL478)</name>
    <name type="common">Monoblepharis prolifera</name>
    <dbReference type="NCBI Taxonomy" id="1344416"/>
    <lineage>
        <taxon>Eukaryota</taxon>
        <taxon>Fungi</taxon>
        <taxon>Fungi incertae sedis</taxon>
        <taxon>Chytridiomycota</taxon>
        <taxon>Chytridiomycota incertae sedis</taxon>
        <taxon>Monoblepharidomycetes</taxon>
        <taxon>Monoblepharidales</taxon>
        <taxon>Gonapodyaceae</taxon>
        <taxon>Gonapodya</taxon>
    </lineage>
</organism>
<evidence type="ECO:0000256" key="7">
    <source>
        <dbReference type="ARBA" id="ARBA00022763"/>
    </source>
</evidence>
<protein>
    <recommendedName>
        <fullName evidence="2">DNA polymerase kappa</fullName>
        <ecNumber evidence="1">2.7.7.7</ecNumber>
    </recommendedName>
</protein>
<evidence type="ECO:0000313" key="14">
    <source>
        <dbReference type="EMBL" id="KXS15977.1"/>
    </source>
</evidence>
<dbReference type="CDD" id="cd03586">
    <property type="entry name" value="PolY_Pol_IV_kappa"/>
    <property type="match status" value="1"/>
</dbReference>
<dbReference type="FunFam" id="1.10.150.810:FF:000001">
    <property type="entry name" value="DNA polymerase kappa"/>
    <property type="match status" value="1"/>
</dbReference>
<feature type="region of interest" description="Disordered" evidence="12">
    <location>
        <begin position="1"/>
        <end position="21"/>
    </location>
</feature>
<evidence type="ECO:0000256" key="1">
    <source>
        <dbReference type="ARBA" id="ARBA00012417"/>
    </source>
</evidence>
<feature type="region of interest" description="Disordered" evidence="12">
    <location>
        <begin position="40"/>
        <end position="67"/>
    </location>
</feature>
<dbReference type="GO" id="GO:0070987">
    <property type="term" value="P:error-free translesion synthesis"/>
    <property type="evidence" value="ECO:0007669"/>
    <property type="project" value="UniProtKB-ARBA"/>
</dbReference>
<dbReference type="PROSITE" id="PS50173">
    <property type="entry name" value="UMUC"/>
    <property type="match status" value="1"/>
</dbReference>